<proteinExistence type="predicted"/>
<evidence type="ECO:0000256" key="1">
    <source>
        <dbReference type="SAM" id="MobiDB-lite"/>
    </source>
</evidence>
<dbReference type="Proteomes" id="UP001066276">
    <property type="component" value="Chromosome 8"/>
</dbReference>
<dbReference type="EMBL" id="JANPWB010000012">
    <property type="protein sequence ID" value="KAJ1119042.1"/>
    <property type="molecule type" value="Genomic_DNA"/>
</dbReference>
<accession>A0AAV7NW61</accession>
<keyword evidence="3" id="KW-1185">Reference proteome</keyword>
<protein>
    <submittedName>
        <fullName evidence="2">Uncharacterized protein</fullName>
    </submittedName>
</protein>
<name>A0AAV7NW61_PLEWA</name>
<sequence length="218" mass="23334">MEGGSEPREREAKPEDPGGKGQRRGMDAGDRTVGQVVDAEWWHPHPPVQFTLHHTPQHLLRTTVPTVSYQSDSLALSVAPTPIQALLLHPCTGAPHLDSAYCSVDPSPSPPPPHPAPHTAPPLCPTAPPPYLHSFPHLVHPSMARHHQRGTDTDIAGCLRRSNGVSGSASWQCQPPAPQLDTGCGRRQSLGLHVSELGVTRYGAAAHCAASGIQNERR</sequence>
<gene>
    <name evidence="2" type="ORF">NDU88_007228</name>
</gene>
<reference evidence="2" key="1">
    <citation type="journal article" date="2022" name="bioRxiv">
        <title>Sequencing and chromosome-scale assembly of the giantPleurodeles waltlgenome.</title>
        <authorList>
            <person name="Brown T."/>
            <person name="Elewa A."/>
            <person name="Iarovenko S."/>
            <person name="Subramanian E."/>
            <person name="Araus A.J."/>
            <person name="Petzold A."/>
            <person name="Susuki M."/>
            <person name="Suzuki K.-i.T."/>
            <person name="Hayashi T."/>
            <person name="Toyoda A."/>
            <person name="Oliveira C."/>
            <person name="Osipova E."/>
            <person name="Leigh N.D."/>
            <person name="Simon A."/>
            <person name="Yun M.H."/>
        </authorList>
    </citation>
    <scope>NUCLEOTIDE SEQUENCE</scope>
    <source>
        <strain evidence="2">20211129_DDA</strain>
        <tissue evidence="2">Liver</tissue>
    </source>
</reference>
<evidence type="ECO:0000313" key="3">
    <source>
        <dbReference type="Proteomes" id="UP001066276"/>
    </source>
</evidence>
<evidence type="ECO:0000313" key="2">
    <source>
        <dbReference type="EMBL" id="KAJ1119042.1"/>
    </source>
</evidence>
<dbReference type="AlphaFoldDB" id="A0AAV7NW61"/>
<feature type="region of interest" description="Disordered" evidence="1">
    <location>
        <begin position="1"/>
        <end position="30"/>
    </location>
</feature>
<organism evidence="2 3">
    <name type="scientific">Pleurodeles waltl</name>
    <name type="common">Iberian ribbed newt</name>
    <dbReference type="NCBI Taxonomy" id="8319"/>
    <lineage>
        <taxon>Eukaryota</taxon>
        <taxon>Metazoa</taxon>
        <taxon>Chordata</taxon>
        <taxon>Craniata</taxon>
        <taxon>Vertebrata</taxon>
        <taxon>Euteleostomi</taxon>
        <taxon>Amphibia</taxon>
        <taxon>Batrachia</taxon>
        <taxon>Caudata</taxon>
        <taxon>Salamandroidea</taxon>
        <taxon>Salamandridae</taxon>
        <taxon>Pleurodelinae</taxon>
        <taxon>Pleurodeles</taxon>
    </lineage>
</organism>
<comment type="caution">
    <text evidence="2">The sequence shown here is derived from an EMBL/GenBank/DDBJ whole genome shotgun (WGS) entry which is preliminary data.</text>
</comment>